<organism evidence="3 4">
    <name type="scientific">Propionimicrobium lymphophilum ACS-093-V-SCH5</name>
    <dbReference type="NCBI Taxonomy" id="883161"/>
    <lineage>
        <taxon>Bacteria</taxon>
        <taxon>Bacillati</taxon>
        <taxon>Actinomycetota</taxon>
        <taxon>Actinomycetes</taxon>
        <taxon>Propionibacteriales</taxon>
        <taxon>Propionibacteriaceae</taxon>
        <taxon>Propionimicrobium</taxon>
    </lineage>
</organism>
<accession>S2VX10</accession>
<dbReference type="SUPFAM" id="SSF52540">
    <property type="entry name" value="P-loop containing nucleoside triphosphate hydrolases"/>
    <property type="match status" value="2"/>
</dbReference>
<dbReference type="STRING" id="883161.HMPREF9306_01605"/>
<dbReference type="HOGENOM" id="CLU_000181_8_8_11"/>
<sequence length="1308" mass="145397">MAGWSGWGAAGLWQYLDESRQEFSSQRAELKSLLGEDGFRSAQQTTTNAFYTTPEYVDAVWEALGKLGFEKGRFLEPGCGAGAFIGSAPEGAQGVGVELDPTTAKIAAALNPDAQIRNESFAVTRFTRGFFDVAVGNVPFGEEKLHDPAHNPNGRLSLHNHFIVKSLDYTRPGGLVAVFTSRFTMDAANPEARRLMAERADLIGAVRLPSGAHRSSAGTDVITDLLVFRVREDGRDPGDDSWVSAKEVELASARNSNKNLIRVNNYFVDNPSHVCGTMVAATDRFGKPSLDVQAQSSDPSDIASQLRDSLDLVVSQAIANKQEMTARYVSAEKQAGVAALDEELDGHIRYANNSSFEIRQGGDYVPLKVPKTQSNETVFLLALRDRARALIEAEAASLDDSDELEKKRAALNRIWGAYVAEYGPINRTNTRNSGRTDDDGNPIISRVMPPAVRRVVRNDPYGPLIAALESFDPETQTAKPAGLLRERQIVPRQPVLGTDDPHEALTLCIDSEGRVDLEVIGKLLDVSPDQARQQLGNQIFELPAEPGSWVSRTEYLSGDVRQKLEDAVRADVENAGDERFKANVDELRKVIPTDIGPGDIDARIGSTWISAADYTQFMRDVFQDPNGSVRHYGGSNWEVSGSRWGVQVRQVWGTDDLVASEIFENLLKQKENIVKVTDPVTKIRSFDAVATQAVQDKAEAMQEKFSEWLWSDPDRTTRLVNEYNRRFNSQVLRSYDGKYLTLPGLAKNFVPRAHQLAAVDRILNEGSVGLFHQVGAGKTATMVMAANELKRLGMVNKPAVVVPNHMLEQFSREWVQLYPQAKLLAASSKDLSGDKRRQFVARAATNDWDAVVMTRTAFERLKLQPENEQAYLERNVELVRAQLEAARQKGESNQTLKDMQKKLSKVEEKMKALLDKPQDPGISFEQTGIDYLFVDEMHDFKNLGTVSSIQEASKDGSKRAIDMHMKIEWLRSVHGDRVLTSATATPIANSISEMHIMCRYHDPKALERAGLSDFDSWAATFAQVTTNMEVNIVGDTFKPKRRFARFTNVPELTAMFRKFGDVLTAEDLDLPVPKVKARQDTGERTMNPISVDATPALESYIQRLSDRVTRIEQRGVDPHEDNMLKVSNDGRMAALDMRLVTDESKWDLLDTPTTKIEVAADKLASVWAENRNNIYVDPATGEESDTPGSLQIVFCDRSTPKKDGTWNVYESLRDELYARGLPAGSVRFMQDAKNDEQKAALFKDCREGRVSVIIGSTETMGVGTNIQTRAVHMLHMDPPWRPADVGRILRTFKIKKNVEVTDNGKIII</sequence>
<protein>
    <recommendedName>
        <fullName evidence="2">Helicase ATP-binding domain-containing protein</fullName>
    </recommendedName>
</protein>
<evidence type="ECO:0000313" key="3">
    <source>
        <dbReference type="EMBL" id="EPD32043.1"/>
    </source>
</evidence>
<dbReference type="GO" id="GO:0016787">
    <property type="term" value="F:hydrolase activity"/>
    <property type="evidence" value="ECO:0007669"/>
    <property type="project" value="InterPro"/>
</dbReference>
<dbReference type="PANTHER" id="PTHR41313:SF1">
    <property type="entry name" value="DNA METHYLASE ADENINE-SPECIFIC DOMAIN-CONTAINING PROTEIN"/>
    <property type="match status" value="1"/>
</dbReference>
<evidence type="ECO:0000256" key="1">
    <source>
        <dbReference type="SAM" id="Coils"/>
    </source>
</evidence>
<dbReference type="InterPro" id="IPR027417">
    <property type="entry name" value="P-loop_NTPase"/>
</dbReference>
<dbReference type="GO" id="GO:0003677">
    <property type="term" value="F:DNA binding"/>
    <property type="evidence" value="ECO:0007669"/>
    <property type="project" value="InterPro"/>
</dbReference>
<evidence type="ECO:0000259" key="2">
    <source>
        <dbReference type="SMART" id="SM00487"/>
    </source>
</evidence>
<dbReference type="InterPro" id="IPR029063">
    <property type="entry name" value="SAM-dependent_MTases_sf"/>
</dbReference>
<keyword evidence="4" id="KW-1185">Reference proteome</keyword>
<reference evidence="3 4" key="1">
    <citation type="submission" date="2013-04" db="EMBL/GenBank/DDBJ databases">
        <title>The Genome Sequence of Propionimicrobium lymphophilum ACS-093-V-SCH5.</title>
        <authorList>
            <consortium name="The Broad Institute Genomics Platform"/>
            <person name="Earl A."/>
            <person name="Ward D."/>
            <person name="Feldgarden M."/>
            <person name="Gevers D."/>
            <person name="Saerens B."/>
            <person name="Vaneechoutte M."/>
            <person name="Walker B."/>
            <person name="Young S."/>
            <person name="Zeng Q."/>
            <person name="Gargeya S."/>
            <person name="Fitzgerald M."/>
            <person name="Haas B."/>
            <person name="Abouelleil A."/>
            <person name="Allen A.W."/>
            <person name="Alvarado L."/>
            <person name="Arachchi H.M."/>
            <person name="Berlin A.M."/>
            <person name="Chapman S.B."/>
            <person name="Gainer-Dewar J."/>
            <person name="Goldberg J."/>
            <person name="Griggs A."/>
            <person name="Gujja S."/>
            <person name="Hansen M."/>
            <person name="Howarth C."/>
            <person name="Imamovic A."/>
            <person name="Ireland A."/>
            <person name="Larimer J."/>
            <person name="McCowan C."/>
            <person name="Murphy C."/>
            <person name="Pearson M."/>
            <person name="Poon T.W."/>
            <person name="Priest M."/>
            <person name="Roberts A."/>
            <person name="Saif S."/>
            <person name="Shea T."/>
            <person name="Sisk P."/>
            <person name="Sykes S."/>
            <person name="Wortman J."/>
            <person name="Nusbaum C."/>
            <person name="Birren B."/>
        </authorList>
    </citation>
    <scope>NUCLEOTIDE SEQUENCE [LARGE SCALE GENOMIC DNA]</scope>
    <source>
        <strain evidence="3 4">ACS-093-V-SCH5</strain>
    </source>
</reference>
<dbReference type="Gene3D" id="3.40.50.150">
    <property type="entry name" value="Vaccinia Virus protein VP39"/>
    <property type="match status" value="1"/>
</dbReference>
<dbReference type="GO" id="GO:0005524">
    <property type="term" value="F:ATP binding"/>
    <property type="evidence" value="ECO:0007669"/>
    <property type="project" value="InterPro"/>
</dbReference>
<dbReference type="Gene3D" id="3.40.50.300">
    <property type="entry name" value="P-loop containing nucleotide triphosphate hydrolases"/>
    <property type="match status" value="2"/>
</dbReference>
<gene>
    <name evidence="3" type="ORF">HMPREF9306_01605</name>
</gene>
<comment type="caution">
    <text evidence="3">The sequence shown here is derived from an EMBL/GenBank/DDBJ whole genome shotgun (WGS) entry which is preliminary data.</text>
</comment>
<dbReference type="SMART" id="SM00487">
    <property type="entry name" value="DEXDc"/>
    <property type="match status" value="1"/>
</dbReference>
<dbReference type="InterPro" id="IPR014001">
    <property type="entry name" value="Helicase_ATP-bd"/>
</dbReference>
<feature type="domain" description="Helicase ATP-binding" evidence="2">
    <location>
        <begin position="747"/>
        <end position="1017"/>
    </location>
</feature>
<dbReference type="Pfam" id="PF04851">
    <property type="entry name" value="ResIII"/>
    <property type="match status" value="1"/>
</dbReference>
<dbReference type="Proteomes" id="UP000014417">
    <property type="component" value="Unassembled WGS sequence"/>
</dbReference>
<dbReference type="EMBL" id="AGZR01000009">
    <property type="protein sequence ID" value="EPD32043.1"/>
    <property type="molecule type" value="Genomic_DNA"/>
</dbReference>
<dbReference type="InterPro" id="IPR006935">
    <property type="entry name" value="Helicase/UvrB_N"/>
</dbReference>
<dbReference type="InterPro" id="IPR052933">
    <property type="entry name" value="DNA_Protect_Modify"/>
</dbReference>
<dbReference type="PRINTS" id="PR00507">
    <property type="entry name" value="N12N6MTFRASE"/>
</dbReference>
<dbReference type="PANTHER" id="PTHR41313">
    <property type="entry name" value="ADENINE-SPECIFIC METHYLTRANSFERASE"/>
    <property type="match status" value="1"/>
</dbReference>
<dbReference type="CDD" id="cd02440">
    <property type="entry name" value="AdoMet_MTases"/>
    <property type="match status" value="1"/>
</dbReference>
<dbReference type="SUPFAM" id="SSF53335">
    <property type="entry name" value="S-adenosyl-L-methionine-dependent methyltransferases"/>
    <property type="match status" value="1"/>
</dbReference>
<keyword evidence="1" id="KW-0175">Coiled coil</keyword>
<dbReference type="PATRIC" id="fig|883161.3.peg.1592"/>
<evidence type="ECO:0000313" key="4">
    <source>
        <dbReference type="Proteomes" id="UP000014417"/>
    </source>
</evidence>
<proteinExistence type="predicted"/>
<feature type="coiled-coil region" evidence="1">
    <location>
        <begin position="869"/>
        <end position="916"/>
    </location>
</feature>
<name>S2VX10_9ACTN</name>